<accession>A0A2R6T992</accession>
<dbReference type="Proteomes" id="UP000241022">
    <property type="component" value="Unassembled WGS sequence"/>
</dbReference>
<name>A0A2R6T992_9ARCH</name>
<reference evidence="1 2" key="1">
    <citation type="submission" date="2018-04" db="EMBL/GenBank/DDBJ databases">
        <title>Transcriptomics of ammonia oxidizing archaea.</title>
        <authorList>
            <person name="Carini P."/>
        </authorList>
    </citation>
    <scope>NUCLEOTIDE SEQUENCE [LARGE SCALE GENOMIC DNA]</scope>
    <source>
        <strain evidence="1 2">U25</strain>
    </source>
</reference>
<dbReference type="EMBL" id="LXWN01000002">
    <property type="protein sequence ID" value="PTL87207.1"/>
    <property type="molecule type" value="Genomic_DNA"/>
</dbReference>
<gene>
    <name evidence="1" type="ORF">A7X95_04645</name>
</gene>
<sequence>MNKENNQNPLNWEDEPRSITRQELVAQKRRMVEYAKKEYVNRGFMVVDFNQPPLSRNSFLVLEIPGPTIDTAKSLPVLKSIVSAENGLQIQTPRIEVDWKLGNGVSLETCYIPESYLEMEIQEHNRTVGANGQ</sequence>
<evidence type="ECO:0000313" key="2">
    <source>
        <dbReference type="Proteomes" id="UP000241022"/>
    </source>
</evidence>
<dbReference type="AlphaFoldDB" id="A0A2R6T992"/>
<dbReference type="RefSeq" id="WP_048106392.1">
    <property type="nucleotide sequence ID" value="NZ_CP007026.1"/>
</dbReference>
<protein>
    <submittedName>
        <fullName evidence="1">Uncharacterized protein</fullName>
    </submittedName>
</protein>
<organism evidence="1 2">
    <name type="scientific">Candidatus Nitrosopelagicus brevis</name>
    <dbReference type="NCBI Taxonomy" id="1410606"/>
    <lineage>
        <taxon>Archaea</taxon>
        <taxon>Nitrososphaerota</taxon>
    </lineage>
</organism>
<keyword evidence="2" id="KW-1185">Reference proteome</keyword>
<evidence type="ECO:0000313" key="1">
    <source>
        <dbReference type="EMBL" id="PTL87207.1"/>
    </source>
</evidence>
<proteinExistence type="predicted"/>
<dbReference type="GeneID" id="41521459"/>
<comment type="caution">
    <text evidence="1">The sequence shown here is derived from an EMBL/GenBank/DDBJ whole genome shotgun (WGS) entry which is preliminary data.</text>
</comment>